<comment type="caution">
    <text evidence="1">The sequence shown here is derived from an EMBL/GenBank/DDBJ whole genome shotgun (WGS) entry which is preliminary data.</text>
</comment>
<keyword evidence="2" id="KW-1185">Reference proteome</keyword>
<proteinExistence type="predicted"/>
<dbReference type="Proteomes" id="UP000292958">
    <property type="component" value="Unassembled WGS sequence"/>
</dbReference>
<accession>A0A4Q7YTP9</accession>
<sequence>MMCAHMLKLSQQIIKTILLCGCVCRSISHAQQPLSKRATEVKEKVAKFKLNQNISVIPLQGHEEFGSFLSSTDDAFTFHDIDQKIDVTFKYEKVKKVKNGYGGYDPIHHRHVDRTETESSLQFLLAL</sequence>
<protein>
    <submittedName>
        <fullName evidence="1">Uncharacterized protein</fullName>
    </submittedName>
</protein>
<dbReference type="AlphaFoldDB" id="A0A4Q7YTP9"/>
<name>A0A4Q7YTP9_9BACT</name>
<reference evidence="1 2" key="1">
    <citation type="submission" date="2019-02" db="EMBL/GenBank/DDBJ databases">
        <title>Genomic Encyclopedia of Archaeal and Bacterial Type Strains, Phase II (KMG-II): from individual species to whole genera.</title>
        <authorList>
            <person name="Goeker M."/>
        </authorList>
    </citation>
    <scope>NUCLEOTIDE SEQUENCE [LARGE SCALE GENOMIC DNA]</scope>
    <source>
        <strain evidence="1 2">DSM 18101</strain>
    </source>
</reference>
<dbReference type="EMBL" id="SHKW01000001">
    <property type="protein sequence ID" value="RZU40383.1"/>
    <property type="molecule type" value="Genomic_DNA"/>
</dbReference>
<gene>
    <name evidence="1" type="ORF">BDD14_1837</name>
</gene>
<evidence type="ECO:0000313" key="1">
    <source>
        <dbReference type="EMBL" id="RZU40383.1"/>
    </source>
</evidence>
<organism evidence="1 2">
    <name type="scientific">Edaphobacter modestus</name>
    <dbReference type="NCBI Taxonomy" id="388466"/>
    <lineage>
        <taxon>Bacteria</taxon>
        <taxon>Pseudomonadati</taxon>
        <taxon>Acidobacteriota</taxon>
        <taxon>Terriglobia</taxon>
        <taxon>Terriglobales</taxon>
        <taxon>Acidobacteriaceae</taxon>
        <taxon>Edaphobacter</taxon>
    </lineage>
</organism>
<evidence type="ECO:0000313" key="2">
    <source>
        <dbReference type="Proteomes" id="UP000292958"/>
    </source>
</evidence>